<feature type="transmembrane region" description="Helical" evidence="8">
    <location>
        <begin position="253"/>
        <end position="277"/>
    </location>
</feature>
<gene>
    <name evidence="9" type="ORF">D1832_12000</name>
</gene>
<evidence type="ECO:0000256" key="1">
    <source>
        <dbReference type="ARBA" id="ARBA00004651"/>
    </source>
</evidence>
<keyword evidence="7 8" id="KW-0472">Membrane</keyword>
<evidence type="ECO:0000256" key="5">
    <source>
        <dbReference type="ARBA" id="ARBA00022692"/>
    </source>
</evidence>
<evidence type="ECO:0000256" key="2">
    <source>
        <dbReference type="ARBA" id="ARBA00009773"/>
    </source>
</evidence>
<dbReference type="Pfam" id="PF01594">
    <property type="entry name" value="AI-2E_transport"/>
    <property type="match status" value="1"/>
</dbReference>
<dbReference type="GO" id="GO:0055085">
    <property type="term" value="P:transmembrane transport"/>
    <property type="evidence" value="ECO:0007669"/>
    <property type="project" value="TreeGrafter"/>
</dbReference>
<reference evidence="9 10" key="1">
    <citation type="submission" date="2018-08" db="EMBL/GenBank/DDBJ databases">
        <title>Whole genome sequence analysis of Dermacoccus abyssi bacteria isolated from Deep Mariana trench Micromonospora spp reveals genes involved in the environmental adaptation and production of secondary metabolites.</title>
        <authorList>
            <person name="Abdel-Mageed W.M."/>
            <person name="Lehri B."/>
            <person name="Nouioui I."/>
            <person name="Goodfellow I."/>
            <person name="Jaspars M."/>
            <person name="Karlyshev A."/>
        </authorList>
    </citation>
    <scope>NUCLEOTIDE SEQUENCE [LARGE SCALE GENOMIC DNA]</scope>
    <source>
        <strain evidence="9 10">MT1.1</strain>
    </source>
</reference>
<evidence type="ECO:0000256" key="7">
    <source>
        <dbReference type="ARBA" id="ARBA00023136"/>
    </source>
</evidence>
<protein>
    <submittedName>
        <fullName evidence="9">AI-2E family transporter</fullName>
    </submittedName>
</protein>
<dbReference type="Proteomes" id="UP000285376">
    <property type="component" value="Unassembled WGS sequence"/>
</dbReference>
<keyword evidence="5 8" id="KW-0812">Transmembrane</keyword>
<organism evidence="9 10">
    <name type="scientific">Dermacoccus abyssi</name>
    <dbReference type="NCBI Taxonomy" id="322596"/>
    <lineage>
        <taxon>Bacteria</taxon>
        <taxon>Bacillati</taxon>
        <taxon>Actinomycetota</taxon>
        <taxon>Actinomycetes</taxon>
        <taxon>Micrococcales</taxon>
        <taxon>Dermacoccaceae</taxon>
        <taxon>Dermacoccus</taxon>
    </lineage>
</organism>
<feature type="transmembrane region" description="Helical" evidence="8">
    <location>
        <begin position="77"/>
        <end position="99"/>
    </location>
</feature>
<sequence length="380" mass="39882">MNEPVSPDKARASVPFGIRLAGAWSGYLLLIAAAVALVFWALAKLGLVTVALVTGIMVAALLQPLVAWLVRRGLGRGLSAVISFFVGFGFVALLVWFVWAQVAGSSGEFASQFGGAQRGARDWLVDGPLGLDPATANTYTVDLAKTVSEHSGDITAQAGGYLGQAAGALSGFVLTLFCVLFLLADDGSIWRWCVRVLPRPAHNYADLAGAAAWRTLVVYMRSLVLLAVLNAGAMLPVMWIAGVPLAVPLTVALFLGSLVPLVGVLVAAVLLFVIALVSKGIVTAIVMMVALALVIQLFGNLVNPIILGKFVDLHPLVILLGVTAGTVLGGAFGAFTAVPLIAVVNNMVKVMRRYHVSGEVDEDLDHVPEARLENLVEESL</sequence>
<dbReference type="InterPro" id="IPR002549">
    <property type="entry name" value="AI-2E-like"/>
</dbReference>
<evidence type="ECO:0000313" key="10">
    <source>
        <dbReference type="Proteomes" id="UP000285376"/>
    </source>
</evidence>
<evidence type="ECO:0000256" key="3">
    <source>
        <dbReference type="ARBA" id="ARBA00022448"/>
    </source>
</evidence>
<dbReference type="RefSeq" id="WP_118914316.1">
    <property type="nucleotide sequence ID" value="NZ_CBCRVH010000015.1"/>
</dbReference>
<feature type="transmembrane region" description="Helical" evidence="8">
    <location>
        <begin position="223"/>
        <end position="247"/>
    </location>
</feature>
<feature type="transmembrane region" description="Helical" evidence="8">
    <location>
        <begin position="318"/>
        <end position="344"/>
    </location>
</feature>
<evidence type="ECO:0000256" key="6">
    <source>
        <dbReference type="ARBA" id="ARBA00022989"/>
    </source>
</evidence>
<keyword evidence="3" id="KW-0813">Transport</keyword>
<evidence type="ECO:0000256" key="8">
    <source>
        <dbReference type="SAM" id="Phobius"/>
    </source>
</evidence>
<comment type="caution">
    <text evidence="9">The sequence shown here is derived from an EMBL/GenBank/DDBJ whole genome shotgun (WGS) entry which is preliminary data.</text>
</comment>
<name>A0A417Z334_9MICO</name>
<proteinExistence type="inferred from homology"/>
<comment type="similarity">
    <text evidence="2">Belongs to the autoinducer-2 exporter (AI-2E) (TC 2.A.86) family.</text>
</comment>
<feature type="transmembrane region" description="Helical" evidence="8">
    <location>
        <begin position="21"/>
        <end position="42"/>
    </location>
</feature>
<dbReference type="EMBL" id="QWLM01000015">
    <property type="protein sequence ID" value="RHW44590.1"/>
    <property type="molecule type" value="Genomic_DNA"/>
</dbReference>
<feature type="transmembrane region" description="Helical" evidence="8">
    <location>
        <begin position="161"/>
        <end position="183"/>
    </location>
</feature>
<dbReference type="GO" id="GO:0005886">
    <property type="term" value="C:plasma membrane"/>
    <property type="evidence" value="ECO:0007669"/>
    <property type="project" value="UniProtKB-SubCell"/>
</dbReference>
<evidence type="ECO:0000313" key="9">
    <source>
        <dbReference type="EMBL" id="RHW44590.1"/>
    </source>
</evidence>
<dbReference type="AlphaFoldDB" id="A0A417Z334"/>
<evidence type="ECO:0000256" key="4">
    <source>
        <dbReference type="ARBA" id="ARBA00022475"/>
    </source>
</evidence>
<keyword evidence="6 8" id="KW-1133">Transmembrane helix</keyword>
<keyword evidence="4" id="KW-1003">Cell membrane</keyword>
<feature type="transmembrane region" description="Helical" evidence="8">
    <location>
        <begin position="284"/>
        <end position="306"/>
    </location>
</feature>
<accession>A0A417Z334</accession>
<dbReference type="PANTHER" id="PTHR21716">
    <property type="entry name" value="TRANSMEMBRANE PROTEIN"/>
    <property type="match status" value="1"/>
</dbReference>
<feature type="transmembrane region" description="Helical" evidence="8">
    <location>
        <begin position="48"/>
        <end position="70"/>
    </location>
</feature>
<dbReference type="PANTHER" id="PTHR21716:SF53">
    <property type="entry name" value="PERMEASE PERM-RELATED"/>
    <property type="match status" value="1"/>
</dbReference>
<comment type="subcellular location">
    <subcellularLocation>
        <location evidence="1">Cell membrane</location>
        <topology evidence="1">Multi-pass membrane protein</topology>
    </subcellularLocation>
</comment>